<keyword evidence="3" id="KW-0804">Transcription</keyword>
<comment type="similarity">
    <text evidence="1">Belongs to the TBP family.</text>
</comment>
<name>A0A6C0DMI4_9ZZZZ</name>
<dbReference type="Gene3D" id="3.30.310.10">
    <property type="entry name" value="TATA-Binding Protein"/>
    <property type="match status" value="1"/>
</dbReference>
<accession>A0A6C0DMI4</accession>
<dbReference type="SUPFAM" id="SSF55945">
    <property type="entry name" value="TATA-box binding protein-like"/>
    <property type="match status" value="2"/>
</dbReference>
<keyword evidence="2" id="KW-0238">DNA-binding</keyword>
<dbReference type="GO" id="GO:0003677">
    <property type="term" value="F:DNA binding"/>
    <property type="evidence" value="ECO:0007669"/>
    <property type="project" value="UniProtKB-KW"/>
</dbReference>
<evidence type="ECO:0000256" key="2">
    <source>
        <dbReference type="ARBA" id="ARBA00023125"/>
    </source>
</evidence>
<proteinExistence type="inferred from homology"/>
<evidence type="ECO:0008006" key="5">
    <source>
        <dbReference type="Google" id="ProtNLM"/>
    </source>
</evidence>
<sequence>MQDNIYFTNYKVSTITCNADLGLYLNLDLLYENFNIDDKFIWIYYPKITDRQNFRGVYPKKKRTTKKNSIKKNLFDNQVTTIFKINDAYYPNLKIFKNGNIQITGIKEQEIVKSIIDLIILEIKRIYEINNNIIVNNDITNISFNKFVIRMINTDFKSYLDDTCVTKFLIRRKILHKILISEEYNNKCSFEPGRYHGVKLEYFWNSNKEILDGICVCKKHCFGKGTGNGENNCKKITIAIFESGSVLITGGISFEQINEAYNYITTILNKHKNEIQKSDLNLLLL</sequence>
<evidence type="ECO:0000313" key="4">
    <source>
        <dbReference type="EMBL" id="QHT17552.1"/>
    </source>
</evidence>
<evidence type="ECO:0000256" key="1">
    <source>
        <dbReference type="ARBA" id="ARBA00005560"/>
    </source>
</evidence>
<dbReference type="AlphaFoldDB" id="A0A6C0DMI4"/>
<dbReference type="GO" id="GO:0006352">
    <property type="term" value="P:DNA-templated transcription initiation"/>
    <property type="evidence" value="ECO:0007669"/>
    <property type="project" value="InterPro"/>
</dbReference>
<reference evidence="4" key="1">
    <citation type="journal article" date="2020" name="Nature">
        <title>Giant virus diversity and host interactions through global metagenomics.</title>
        <authorList>
            <person name="Schulz F."/>
            <person name="Roux S."/>
            <person name="Paez-Espino D."/>
            <person name="Jungbluth S."/>
            <person name="Walsh D.A."/>
            <person name="Denef V.J."/>
            <person name="McMahon K.D."/>
            <person name="Konstantinidis K.T."/>
            <person name="Eloe-Fadrosh E.A."/>
            <person name="Kyrpides N.C."/>
            <person name="Woyke T."/>
        </authorList>
    </citation>
    <scope>NUCLEOTIDE SEQUENCE</scope>
    <source>
        <strain evidence="4">GVMAG-M-3300023174-30</strain>
    </source>
</reference>
<evidence type="ECO:0000256" key="3">
    <source>
        <dbReference type="ARBA" id="ARBA00023163"/>
    </source>
</evidence>
<protein>
    <recommendedName>
        <fullName evidence="5">TATA-box binding protein</fullName>
    </recommendedName>
</protein>
<dbReference type="Pfam" id="PF00352">
    <property type="entry name" value="TBP"/>
    <property type="match status" value="1"/>
</dbReference>
<dbReference type="InterPro" id="IPR000814">
    <property type="entry name" value="TBP"/>
</dbReference>
<dbReference type="InterPro" id="IPR012295">
    <property type="entry name" value="TBP_dom_sf"/>
</dbReference>
<dbReference type="EMBL" id="MN739643">
    <property type="protein sequence ID" value="QHT17552.1"/>
    <property type="molecule type" value="Genomic_DNA"/>
</dbReference>
<organism evidence="4">
    <name type="scientific">viral metagenome</name>
    <dbReference type="NCBI Taxonomy" id="1070528"/>
    <lineage>
        <taxon>unclassified sequences</taxon>
        <taxon>metagenomes</taxon>
        <taxon>organismal metagenomes</taxon>
    </lineage>
</organism>